<dbReference type="GO" id="GO:0046872">
    <property type="term" value="F:metal ion binding"/>
    <property type="evidence" value="ECO:0007669"/>
    <property type="project" value="UniProtKB-KW"/>
</dbReference>
<evidence type="ECO:0000259" key="8">
    <source>
        <dbReference type="Pfam" id="PF12804"/>
    </source>
</evidence>
<proteinExistence type="inferred from homology"/>
<gene>
    <name evidence="9" type="primary">mobA</name>
    <name evidence="9" type="ORF">DF3PB_2370002</name>
</gene>
<dbReference type="PANTHER" id="PTHR19136:SF81">
    <property type="entry name" value="MOLYBDENUM COFACTOR GUANYLYLTRANSFERASE"/>
    <property type="match status" value="1"/>
</dbReference>
<dbReference type="EC" id="2.7.7.77" evidence="9"/>
<evidence type="ECO:0000256" key="3">
    <source>
        <dbReference type="ARBA" id="ARBA00022723"/>
    </source>
</evidence>
<evidence type="ECO:0000313" key="9">
    <source>
        <dbReference type="EMBL" id="SUS06063.1"/>
    </source>
</evidence>
<organism evidence="9">
    <name type="scientific">metagenome</name>
    <dbReference type="NCBI Taxonomy" id="256318"/>
    <lineage>
        <taxon>unclassified sequences</taxon>
        <taxon>metagenomes</taxon>
    </lineage>
</organism>
<dbReference type="GO" id="GO:0005525">
    <property type="term" value="F:GTP binding"/>
    <property type="evidence" value="ECO:0007669"/>
    <property type="project" value="UniProtKB-KW"/>
</dbReference>
<accession>A0A380TEE2</accession>
<reference evidence="9" key="1">
    <citation type="submission" date="2018-07" db="EMBL/GenBank/DDBJ databases">
        <authorList>
            <person name="Quirk P.G."/>
            <person name="Krulwich T.A."/>
        </authorList>
    </citation>
    <scope>NUCLEOTIDE SEQUENCE</scope>
</reference>
<keyword evidence="5" id="KW-0460">Magnesium</keyword>
<feature type="domain" description="MobA-like NTP transferase" evidence="8">
    <location>
        <begin position="18"/>
        <end position="181"/>
    </location>
</feature>
<evidence type="ECO:0000256" key="4">
    <source>
        <dbReference type="ARBA" id="ARBA00022741"/>
    </source>
</evidence>
<keyword evidence="6" id="KW-0342">GTP-binding</keyword>
<dbReference type="Pfam" id="PF12804">
    <property type="entry name" value="NTP_transf_3"/>
    <property type="match status" value="1"/>
</dbReference>
<dbReference type="InterPro" id="IPR029044">
    <property type="entry name" value="Nucleotide-diphossugar_trans"/>
</dbReference>
<dbReference type="HAMAP" id="MF_00316">
    <property type="entry name" value="MobA"/>
    <property type="match status" value="1"/>
</dbReference>
<evidence type="ECO:0000256" key="6">
    <source>
        <dbReference type="ARBA" id="ARBA00023134"/>
    </source>
</evidence>
<keyword evidence="3" id="KW-0479">Metal-binding</keyword>
<dbReference type="AlphaFoldDB" id="A0A380TEE2"/>
<evidence type="ECO:0000256" key="5">
    <source>
        <dbReference type="ARBA" id="ARBA00022842"/>
    </source>
</evidence>
<name>A0A380TEE2_9ZZZZ</name>
<dbReference type="EMBL" id="UIDG01000154">
    <property type="protein sequence ID" value="SUS06063.1"/>
    <property type="molecule type" value="Genomic_DNA"/>
</dbReference>
<keyword evidence="9" id="KW-0548">Nucleotidyltransferase</keyword>
<keyword evidence="2 9" id="KW-0808">Transferase</keyword>
<keyword evidence="7" id="KW-0501">Molybdenum cofactor biosynthesis</keyword>
<evidence type="ECO:0000256" key="1">
    <source>
        <dbReference type="ARBA" id="ARBA00022490"/>
    </source>
</evidence>
<dbReference type="Gene3D" id="3.90.550.10">
    <property type="entry name" value="Spore Coat Polysaccharide Biosynthesis Protein SpsA, Chain A"/>
    <property type="match status" value="1"/>
</dbReference>
<dbReference type="GO" id="GO:0061603">
    <property type="term" value="F:molybdenum cofactor guanylyltransferase activity"/>
    <property type="evidence" value="ECO:0007669"/>
    <property type="project" value="UniProtKB-EC"/>
</dbReference>
<protein>
    <submittedName>
        <fullName evidence="9">Molybdenum cofactor guanylyltransferase</fullName>
        <ecNumber evidence="9">2.7.7.77</ecNumber>
    </submittedName>
</protein>
<dbReference type="GO" id="GO:1902758">
    <property type="term" value="P:bis(molybdopterin guanine dinucleotide)molybdenum biosynthetic process"/>
    <property type="evidence" value="ECO:0007669"/>
    <property type="project" value="TreeGrafter"/>
</dbReference>
<keyword evidence="4" id="KW-0547">Nucleotide-binding</keyword>
<dbReference type="InterPro" id="IPR025877">
    <property type="entry name" value="MobA-like_NTP_Trfase"/>
</dbReference>
<dbReference type="PANTHER" id="PTHR19136">
    <property type="entry name" value="MOLYBDENUM COFACTOR GUANYLYLTRANSFERASE"/>
    <property type="match status" value="1"/>
</dbReference>
<dbReference type="NCBIfam" id="TIGR02665">
    <property type="entry name" value="molyb_mobA"/>
    <property type="match status" value="1"/>
</dbReference>
<evidence type="ECO:0000256" key="7">
    <source>
        <dbReference type="ARBA" id="ARBA00023150"/>
    </source>
</evidence>
<dbReference type="InterPro" id="IPR013482">
    <property type="entry name" value="Molybde_CF_guanTrfase"/>
</dbReference>
<dbReference type="SUPFAM" id="SSF53448">
    <property type="entry name" value="Nucleotide-diphospho-sugar transferases"/>
    <property type="match status" value="1"/>
</dbReference>
<keyword evidence="1" id="KW-0963">Cytoplasm</keyword>
<dbReference type="CDD" id="cd02503">
    <property type="entry name" value="MobA"/>
    <property type="match status" value="1"/>
</dbReference>
<sequence length="232" mass="24407">MPMQARTPVPDPAADVAGVVLAGGLGRRMGDGDKCLRPLGGQPLIAHVIARARPQVATLLLNVNDSASAAELSRFGLPIAPDVVTGFAGPLAGILTAMRWAQASAPSCRWLASFAADTPFLPRDLVERLRAAVADDSARDGAAIACAASGGRSHPVIALWPVALADDLEAAVTVENIRKIDAWTARYAVRHVSFAIEAGDDPFFNVNTPQDLTRAAERLTAADRSNACRQKR</sequence>
<evidence type="ECO:0000256" key="2">
    <source>
        <dbReference type="ARBA" id="ARBA00022679"/>
    </source>
</evidence>